<dbReference type="Gene3D" id="3.80.10.10">
    <property type="entry name" value="Ribonuclease Inhibitor"/>
    <property type="match status" value="1"/>
</dbReference>
<dbReference type="InterPro" id="IPR032675">
    <property type="entry name" value="LRR_dom_sf"/>
</dbReference>
<evidence type="ECO:0000256" key="1">
    <source>
        <dbReference type="ARBA" id="ARBA00022614"/>
    </source>
</evidence>
<proteinExistence type="predicted"/>
<dbReference type="InterPro" id="IPR043136">
    <property type="entry name" value="B30.2/SPRY_sf"/>
</dbReference>
<evidence type="ECO:0000256" key="2">
    <source>
        <dbReference type="ARBA" id="ARBA00022737"/>
    </source>
</evidence>
<dbReference type="PANTHER" id="PTHR24106">
    <property type="entry name" value="NACHT, LRR AND CARD DOMAINS-CONTAINING"/>
    <property type="match status" value="1"/>
</dbReference>
<dbReference type="SUPFAM" id="SSF49899">
    <property type="entry name" value="Concanavalin A-like lectins/glucanases"/>
    <property type="match status" value="1"/>
</dbReference>
<sequence>SITFSSNVPRLRWTQQYFQSPKVSSYVDVISLLSLVRVCHQFYNPQPLCLRELDLSNNDLQDSGVKHLSDGLKSPNCQQKILRLSGCMVTEEGCGYVSSALSSNPSYLRELDLSYNHPGDLGVKLLHHKLQDPNYKLNKLNVDHGGESRIAAGLKKYACFLTLDPDTAYIKLILSEKNREAKLVEEDQPYPDHPDRFDECQQLTELCRDNIAGPNHIRHSNIPNNAPAT</sequence>
<protein>
    <recommendedName>
        <fullName evidence="3">SPRY-associated domain-containing protein</fullName>
    </recommendedName>
</protein>
<dbReference type="Gene3D" id="2.60.120.920">
    <property type="match status" value="1"/>
</dbReference>
<dbReference type="EMBL" id="JAYMGO010000013">
    <property type="protein sequence ID" value="KAL1263607.1"/>
    <property type="molecule type" value="Genomic_DNA"/>
</dbReference>
<dbReference type="InterPro" id="IPR013320">
    <property type="entry name" value="ConA-like_dom_sf"/>
</dbReference>
<keyword evidence="2" id="KW-0677">Repeat</keyword>
<dbReference type="SMART" id="SM00368">
    <property type="entry name" value="LRR_RI"/>
    <property type="match status" value="3"/>
</dbReference>
<dbReference type="SMART" id="SM00589">
    <property type="entry name" value="PRY"/>
    <property type="match status" value="1"/>
</dbReference>
<dbReference type="InterPro" id="IPR006574">
    <property type="entry name" value="PRY"/>
</dbReference>
<organism evidence="4 5">
    <name type="scientific">Cirrhinus molitorella</name>
    <name type="common">mud carp</name>
    <dbReference type="NCBI Taxonomy" id="172907"/>
    <lineage>
        <taxon>Eukaryota</taxon>
        <taxon>Metazoa</taxon>
        <taxon>Chordata</taxon>
        <taxon>Craniata</taxon>
        <taxon>Vertebrata</taxon>
        <taxon>Euteleostomi</taxon>
        <taxon>Actinopterygii</taxon>
        <taxon>Neopterygii</taxon>
        <taxon>Teleostei</taxon>
        <taxon>Ostariophysi</taxon>
        <taxon>Cypriniformes</taxon>
        <taxon>Cyprinidae</taxon>
        <taxon>Labeoninae</taxon>
        <taxon>Labeonini</taxon>
        <taxon>Cirrhinus</taxon>
    </lineage>
</organism>
<keyword evidence="5" id="KW-1185">Reference proteome</keyword>
<name>A0ABR3MI48_9TELE</name>
<dbReference type="Pfam" id="PF13516">
    <property type="entry name" value="LRR_6"/>
    <property type="match status" value="2"/>
</dbReference>
<comment type="caution">
    <text evidence="4">The sequence shown here is derived from an EMBL/GenBank/DDBJ whole genome shotgun (WGS) entry which is preliminary data.</text>
</comment>
<dbReference type="InterPro" id="IPR001611">
    <property type="entry name" value="Leu-rich_rpt"/>
</dbReference>
<evidence type="ECO:0000259" key="3">
    <source>
        <dbReference type="SMART" id="SM00589"/>
    </source>
</evidence>
<dbReference type="Pfam" id="PF13765">
    <property type="entry name" value="PRY"/>
    <property type="match status" value="1"/>
</dbReference>
<evidence type="ECO:0000313" key="4">
    <source>
        <dbReference type="EMBL" id="KAL1263607.1"/>
    </source>
</evidence>
<dbReference type="InterPro" id="IPR051261">
    <property type="entry name" value="NLR"/>
</dbReference>
<evidence type="ECO:0000313" key="5">
    <source>
        <dbReference type="Proteomes" id="UP001558613"/>
    </source>
</evidence>
<feature type="domain" description="SPRY-associated" evidence="3">
    <location>
        <begin position="158"/>
        <end position="212"/>
    </location>
</feature>
<keyword evidence="1" id="KW-0433">Leucine-rich repeat</keyword>
<feature type="non-terminal residue" evidence="4">
    <location>
        <position position="1"/>
    </location>
</feature>
<reference evidence="4 5" key="1">
    <citation type="submission" date="2023-09" db="EMBL/GenBank/DDBJ databases">
        <authorList>
            <person name="Wang M."/>
        </authorList>
    </citation>
    <scope>NUCLEOTIDE SEQUENCE [LARGE SCALE GENOMIC DNA]</scope>
    <source>
        <strain evidence="4">GT-2023</strain>
        <tissue evidence="4">Liver</tissue>
    </source>
</reference>
<accession>A0ABR3MI48</accession>
<gene>
    <name evidence="4" type="ORF">QQF64_006346</name>
</gene>
<dbReference type="SUPFAM" id="SSF52047">
    <property type="entry name" value="RNI-like"/>
    <property type="match status" value="1"/>
</dbReference>
<dbReference type="Proteomes" id="UP001558613">
    <property type="component" value="Unassembled WGS sequence"/>
</dbReference>